<evidence type="ECO:0000313" key="1">
    <source>
        <dbReference type="EMBL" id="KJZ47728.1"/>
    </source>
</evidence>
<accession>A0A0F4TTE0</accession>
<dbReference type="EMBL" id="LACC01000011">
    <property type="protein sequence ID" value="KJZ47728.1"/>
    <property type="molecule type" value="Genomic_DNA"/>
</dbReference>
<gene>
    <name evidence="1" type="ORF">VC35_07050</name>
</gene>
<proteinExistence type="predicted"/>
<name>A0A0F4TTE0_PSEFL</name>
<dbReference type="AlphaFoldDB" id="A0A0F4TTE0"/>
<organism evidence="1 2">
    <name type="scientific">Pseudomonas fluorescens</name>
    <dbReference type="NCBI Taxonomy" id="294"/>
    <lineage>
        <taxon>Bacteria</taxon>
        <taxon>Pseudomonadati</taxon>
        <taxon>Pseudomonadota</taxon>
        <taxon>Gammaproteobacteria</taxon>
        <taxon>Pseudomonadales</taxon>
        <taxon>Pseudomonadaceae</taxon>
        <taxon>Pseudomonas</taxon>
    </lineage>
</organism>
<evidence type="ECO:0000313" key="2">
    <source>
        <dbReference type="Proteomes" id="UP000033588"/>
    </source>
</evidence>
<comment type="caution">
    <text evidence="1">The sequence shown here is derived from an EMBL/GenBank/DDBJ whole genome shotgun (WGS) entry which is preliminary data.</text>
</comment>
<sequence length="131" mass="14988">MLNQFGVFYIAQTFARDDNNVPTDQRILVQAKRFAHQTFEAIALDGELYALFPDNQPETGVIKIVVARKEQEIFPRNLAGRGVKDCLELPGGKQTLFPTEVLTHLQCRIIKLPDAHDLWRDDATGRHDRSW</sequence>
<reference evidence="1 2" key="1">
    <citation type="submission" date="2015-03" db="EMBL/GenBank/DDBJ databases">
        <title>Comparative genomics of Pseudomonas insights into diversity of traits involved in vanlence and defense.</title>
        <authorList>
            <person name="Qin Y."/>
        </authorList>
    </citation>
    <scope>NUCLEOTIDE SEQUENCE [LARGE SCALE GENOMIC DNA]</scope>
    <source>
        <strain evidence="1 2">C8</strain>
    </source>
</reference>
<dbReference type="Proteomes" id="UP000033588">
    <property type="component" value="Unassembled WGS sequence"/>
</dbReference>
<protein>
    <submittedName>
        <fullName evidence="1">Uncharacterized protein</fullName>
    </submittedName>
</protein>